<dbReference type="PRINTS" id="PR01210">
    <property type="entry name" value="GGTRANSPTASE"/>
</dbReference>
<dbReference type="InterPro" id="IPR043138">
    <property type="entry name" value="GGT_lsub"/>
</dbReference>
<dbReference type="InterPro" id="IPR029055">
    <property type="entry name" value="Ntn_hydrolases_N"/>
</dbReference>
<evidence type="ECO:0000256" key="2">
    <source>
        <dbReference type="ARBA" id="ARBA00001089"/>
    </source>
</evidence>
<gene>
    <name evidence="14" type="primary">ggt</name>
    <name evidence="14" type="ORF">VQ02_09620</name>
</gene>
<evidence type="ECO:0000256" key="11">
    <source>
        <dbReference type="RuleBase" id="RU368036"/>
    </source>
</evidence>
<feature type="binding site" evidence="10">
    <location>
        <position position="117"/>
    </location>
    <ligand>
        <name>L-glutamate</name>
        <dbReference type="ChEBI" id="CHEBI:29985"/>
    </ligand>
</feature>
<dbReference type="InterPro" id="IPR043137">
    <property type="entry name" value="GGT_ssub_C"/>
</dbReference>
<dbReference type="PROSITE" id="PS00462">
    <property type="entry name" value="G_GLU_TRANSPEPTIDASE"/>
    <property type="match status" value="1"/>
</dbReference>
<dbReference type="GO" id="GO:0036374">
    <property type="term" value="F:glutathione hydrolase activity"/>
    <property type="evidence" value="ECO:0007669"/>
    <property type="project" value="UniProtKB-UniRule"/>
</dbReference>
<feature type="binding site" evidence="10">
    <location>
        <begin position="466"/>
        <end position="467"/>
    </location>
    <ligand>
        <name>L-glutamate</name>
        <dbReference type="ChEBI" id="CHEBI:29985"/>
    </ligand>
</feature>
<dbReference type="EC" id="3.4.19.13" evidence="11"/>
<dbReference type="UniPathway" id="UPA00204"/>
<dbReference type="PANTHER" id="PTHR43199">
    <property type="entry name" value="GLUTATHIONE HYDROLASE"/>
    <property type="match status" value="1"/>
</dbReference>
<comment type="pathway">
    <text evidence="11">Sulfur metabolism; glutathione metabolism.</text>
</comment>
<dbReference type="GO" id="GO:0006750">
    <property type="term" value="P:glutathione biosynthetic process"/>
    <property type="evidence" value="ECO:0007669"/>
    <property type="project" value="UniProtKB-KW"/>
</dbReference>
<dbReference type="AlphaFoldDB" id="A0A0J6T0X9"/>
<dbReference type="Gene3D" id="3.60.20.40">
    <property type="match status" value="1"/>
</dbReference>
<evidence type="ECO:0000256" key="10">
    <source>
        <dbReference type="PIRSR" id="PIRSR600101-2"/>
    </source>
</evidence>
<dbReference type="InterPro" id="IPR055262">
    <property type="entry name" value="GGT_CS"/>
</dbReference>
<feature type="chain" id="PRO_5005282117" description="Glutathione hydrolase proenzyme" evidence="13">
    <location>
        <begin position="24"/>
        <end position="583"/>
    </location>
</feature>
<comment type="subunit">
    <text evidence="11">This enzyme consists of two polypeptide chains, which are synthesized in precursor form from a single polypeptide.</text>
</comment>
<feature type="active site" description="Nucleophile" evidence="9">
    <location>
        <position position="395"/>
    </location>
</feature>
<comment type="catalytic activity">
    <reaction evidence="8 11">
        <text>an N-terminal (5-L-glutamyl)-[peptide] + an alpha-amino acid = 5-L-glutamyl amino acid + an N-terminal L-alpha-aminoacyl-[peptide]</text>
        <dbReference type="Rhea" id="RHEA:23904"/>
        <dbReference type="Rhea" id="RHEA-COMP:9780"/>
        <dbReference type="Rhea" id="RHEA-COMP:9795"/>
        <dbReference type="ChEBI" id="CHEBI:77644"/>
        <dbReference type="ChEBI" id="CHEBI:78597"/>
        <dbReference type="ChEBI" id="CHEBI:78599"/>
        <dbReference type="ChEBI" id="CHEBI:78608"/>
        <dbReference type="EC" id="2.3.2.2"/>
    </reaction>
</comment>
<reference evidence="14 15" key="1">
    <citation type="submission" date="2015-03" db="EMBL/GenBank/DDBJ databases">
        <title>Genome sequencing of Methylobacterium variabile DSM 16961.</title>
        <authorList>
            <person name="Chaudhry V."/>
            <person name="Patil P.B."/>
        </authorList>
    </citation>
    <scope>NUCLEOTIDE SEQUENCE [LARGE SCALE GENOMIC DNA]</scope>
    <source>
        <strain evidence="14 15">DSM 16961</strain>
    </source>
</reference>
<keyword evidence="11" id="KW-0317">Glutathione biosynthesis</keyword>
<dbReference type="Gene3D" id="1.10.246.130">
    <property type="match status" value="1"/>
</dbReference>
<evidence type="ECO:0000256" key="12">
    <source>
        <dbReference type="SAM" id="MobiDB-lite"/>
    </source>
</evidence>
<sequence>MPRRPLLLATLLSALLAAGPALAQGAPPGMPGTSAIQSEDARLLPVFAPHGMVASQEAKATRIGVDVLKRGGNAVDAAVAVGFALAVTLPRAGNLGGGGFMMVHLAARNETVALDYRETAPAAATTTMFLGPDGTPDPRASTATGKAVGVPGTVRGLAEALERYGSGRFSLAELVAPAERLSREGIVVDDDLADSLPRAAGRLGAWPSSRAVFFNGDRPFGWGERLVQADLAATLRAIQAGGPDAFYRGPVAARLAGAVRAAGGVMTEGDLADYRTVLRRPVRGTYRGYDVVAMPPPSSGGVHLIEILNILEGFDLGASGAGSAAAIHLMAEAMKQAYADRATFLGDPDRITVPVAGLTAKPYAARLRALIDPERARPADAVKAGDPLPFESDQTTHFSVVDRDGNAVSNTYTLNFSYGLGLVAEGTGVLLNNEMDDFSAKPGAQNAYGLVGSEANAVAPGARPLSSMTPTFLFRDGRLALVTGSPGGSRIISTVLQVITGLIDFRLNLAEAVAAPRIHHQWRPDALLVETGLSPDTLALLRARGHRVVVGSASGSANSILVVPGGLAGAADPRQRGTLADGQ</sequence>
<evidence type="ECO:0000256" key="3">
    <source>
        <dbReference type="ARBA" id="ARBA00009381"/>
    </source>
</evidence>
<name>A0A0J6T0X9_9HYPH</name>
<evidence type="ECO:0000256" key="9">
    <source>
        <dbReference type="PIRSR" id="PIRSR600101-1"/>
    </source>
</evidence>
<evidence type="ECO:0000256" key="4">
    <source>
        <dbReference type="ARBA" id="ARBA00022679"/>
    </source>
</evidence>
<dbReference type="EMBL" id="LABY01000056">
    <property type="protein sequence ID" value="KMO39639.1"/>
    <property type="molecule type" value="Genomic_DNA"/>
</dbReference>
<feature type="binding site" evidence="10">
    <location>
        <begin position="413"/>
        <end position="415"/>
    </location>
    <ligand>
        <name>L-glutamate</name>
        <dbReference type="ChEBI" id="CHEBI:29985"/>
    </ligand>
</feature>
<evidence type="ECO:0000256" key="5">
    <source>
        <dbReference type="ARBA" id="ARBA00022801"/>
    </source>
</evidence>
<comment type="catalytic activity">
    <reaction evidence="2 11">
        <text>glutathione + H2O = L-cysteinylglycine + L-glutamate</text>
        <dbReference type="Rhea" id="RHEA:28807"/>
        <dbReference type="ChEBI" id="CHEBI:15377"/>
        <dbReference type="ChEBI" id="CHEBI:29985"/>
        <dbReference type="ChEBI" id="CHEBI:57925"/>
        <dbReference type="ChEBI" id="CHEBI:61694"/>
        <dbReference type="EC" id="3.4.19.13"/>
    </reaction>
</comment>
<feature type="signal peptide" evidence="13">
    <location>
        <begin position="1"/>
        <end position="23"/>
    </location>
</feature>
<comment type="similarity">
    <text evidence="3 11">Belongs to the gamma-glutamyltransferase family.</text>
</comment>
<evidence type="ECO:0000256" key="7">
    <source>
        <dbReference type="ARBA" id="ARBA00023315"/>
    </source>
</evidence>
<evidence type="ECO:0000313" key="14">
    <source>
        <dbReference type="EMBL" id="KMO39639.1"/>
    </source>
</evidence>
<dbReference type="InterPro" id="IPR000101">
    <property type="entry name" value="GGT_peptidase"/>
</dbReference>
<evidence type="ECO:0000256" key="6">
    <source>
        <dbReference type="ARBA" id="ARBA00023145"/>
    </source>
</evidence>
<keyword evidence="15" id="KW-1185">Reference proteome</keyword>
<feature type="region of interest" description="Disordered" evidence="12">
    <location>
        <begin position="127"/>
        <end position="147"/>
    </location>
</feature>
<dbReference type="NCBIfam" id="TIGR00066">
    <property type="entry name" value="g_glut_trans"/>
    <property type="match status" value="1"/>
</dbReference>
<comment type="PTM">
    <text evidence="11">Cleaved by autocatalysis into a large and a small subunit.</text>
</comment>
<dbReference type="GO" id="GO:0103068">
    <property type="term" value="F:leukotriene C4 gamma-glutamyl transferase activity"/>
    <property type="evidence" value="ECO:0007669"/>
    <property type="project" value="UniProtKB-EC"/>
</dbReference>
<protein>
    <recommendedName>
        <fullName evidence="11">Glutathione hydrolase proenzyme</fullName>
        <ecNumber evidence="11">2.3.2.2</ecNumber>
        <ecNumber evidence="11">3.4.19.13</ecNumber>
    </recommendedName>
    <component>
        <recommendedName>
            <fullName evidence="11">Glutathione hydrolase large chain</fullName>
        </recommendedName>
    </component>
    <component>
        <recommendedName>
            <fullName evidence="11">Glutathione hydrolase small chain</fullName>
        </recommendedName>
    </component>
</protein>
<dbReference type="InterPro" id="IPR051792">
    <property type="entry name" value="GGT_bact"/>
</dbReference>
<feature type="binding site" evidence="10">
    <location>
        <position position="437"/>
    </location>
    <ligand>
        <name>L-glutamate</name>
        <dbReference type="ChEBI" id="CHEBI:29985"/>
    </ligand>
</feature>
<dbReference type="RefSeq" id="WP_048443960.1">
    <property type="nucleotide sequence ID" value="NZ_LABY01000056.1"/>
</dbReference>
<dbReference type="EC" id="2.3.2.2" evidence="11"/>
<evidence type="ECO:0000256" key="1">
    <source>
        <dbReference type="ARBA" id="ARBA00001049"/>
    </source>
</evidence>
<dbReference type="GO" id="GO:0006751">
    <property type="term" value="P:glutathione catabolic process"/>
    <property type="evidence" value="ECO:0007669"/>
    <property type="project" value="UniProtKB-UniRule"/>
</dbReference>
<dbReference type="Pfam" id="PF01019">
    <property type="entry name" value="G_glu_transpept"/>
    <property type="match status" value="1"/>
</dbReference>
<keyword evidence="7 11" id="KW-0012">Acyltransferase</keyword>
<keyword evidence="5 11" id="KW-0378">Hydrolase</keyword>
<evidence type="ECO:0000256" key="13">
    <source>
        <dbReference type="SAM" id="SignalP"/>
    </source>
</evidence>
<dbReference type="PATRIC" id="fig|298794.3.peg.6457"/>
<evidence type="ECO:0000256" key="8">
    <source>
        <dbReference type="ARBA" id="ARBA00047417"/>
    </source>
</evidence>
<keyword evidence="4 11" id="KW-0808">Transferase</keyword>
<dbReference type="PANTHER" id="PTHR43199:SF1">
    <property type="entry name" value="GLUTATHIONE HYDROLASE PROENZYME"/>
    <property type="match status" value="1"/>
</dbReference>
<keyword evidence="13" id="KW-0732">Signal</keyword>
<proteinExistence type="inferred from homology"/>
<dbReference type="Proteomes" id="UP000035955">
    <property type="component" value="Unassembled WGS sequence"/>
</dbReference>
<keyword evidence="6 11" id="KW-0865">Zymogen</keyword>
<dbReference type="SUPFAM" id="SSF56235">
    <property type="entry name" value="N-terminal nucleophile aminohydrolases (Ntn hydrolases)"/>
    <property type="match status" value="1"/>
</dbReference>
<accession>A0A0J6T0X9</accession>
<evidence type="ECO:0000313" key="15">
    <source>
        <dbReference type="Proteomes" id="UP000035955"/>
    </source>
</evidence>
<dbReference type="OrthoDB" id="9781342at2"/>
<feature type="binding site" evidence="10">
    <location>
        <position position="488"/>
    </location>
    <ligand>
        <name>L-glutamate</name>
        <dbReference type="ChEBI" id="CHEBI:29985"/>
    </ligand>
</feature>
<comment type="caution">
    <text evidence="14">The sequence shown here is derived from an EMBL/GenBank/DDBJ whole genome shotgun (WGS) entry which is preliminary data.</text>
</comment>
<organism evidence="14 15">
    <name type="scientific">Methylobacterium variabile</name>
    <dbReference type="NCBI Taxonomy" id="298794"/>
    <lineage>
        <taxon>Bacteria</taxon>
        <taxon>Pseudomonadati</taxon>
        <taxon>Pseudomonadota</taxon>
        <taxon>Alphaproteobacteria</taxon>
        <taxon>Hyphomicrobiales</taxon>
        <taxon>Methylobacteriaceae</taxon>
        <taxon>Methylobacterium</taxon>
    </lineage>
</organism>
<comment type="catalytic activity">
    <reaction evidence="1 11">
        <text>an S-substituted glutathione + H2O = an S-substituted L-cysteinylglycine + L-glutamate</text>
        <dbReference type="Rhea" id="RHEA:59468"/>
        <dbReference type="ChEBI" id="CHEBI:15377"/>
        <dbReference type="ChEBI" id="CHEBI:29985"/>
        <dbReference type="ChEBI" id="CHEBI:90779"/>
        <dbReference type="ChEBI" id="CHEBI:143103"/>
        <dbReference type="EC" id="3.4.19.13"/>
    </reaction>
</comment>